<dbReference type="GO" id="GO:0019441">
    <property type="term" value="P:L-tryptophan catabolic process to kynurenine"/>
    <property type="evidence" value="ECO:0007669"/>
    <property type="project" value="InterPro"/>
</dbReference>
<dbReference type="Gene3D" id="3.50.30.50">
    <property type="entry name" value="Putative cyclase"/>
    <property type="match status" value="2"/>
</dbReference>
<name>A0A9D1PZF4_9FIRM</name>
<dbReference type="GO" id="GO:0004061">
    <property type="term" value="F:arylformamidase activity"/>
    <property type="evidence" value="ECO:0007669"/>
    <property type="project" value="InterPro"/>
</dbReference>
<reference evidence="1" key="1">
    <citation type="journal article" date="2021" name="PeerJ">
        <title>Extensive microbial diversity within the chicken gut microbiome revealed by metagenomics and culture.</title>
        <authorList>
            <person name="Gilroy R."/>
            <person name="Ravi A."/>
            <person name="Getino M."/>
            <person name="Pursley I."/>
            <person name="Horton D.L."/>
            <person name="Alikhan N.F."/>
            <person name="Baker D."/>
            <person name="Gharbi K."/>
            <person name="Hall N."/>
            <person name="Watson M."/>
            <person name="Adriaenssens E.M."/>
            <person name="Foster-Nyarko E."/>
            <person name="Jarju S."/>
            <person name="Secka A."/>
            <person name="Antonio M."/>
            <person name="Oren A."/>
            <person name="Chaudhuri R.R."/>
            <person name="La Ragione R."/>
            <person name="Hildebrand F."/>
            <person name="Pallen M.J."/>
        </authorList>
    </citation>
    <scope>NUCLEOTIDE SEQUENCE</scope>
    <source>
        <strain evidence="1">12435</strain>
    </source>
</reference>
<evidence type="ECO:0000313" key="2">
    <source>
        <dbReference type="Proteomes" id="UP000823990"/>
    </source>
</evidence>
<dbReference type="EMBL" id="DXHS01000016">
    <property type="protein sequence ID" value="HIW01901.1"/>
    <property type="molecule type" value="Genomic_DNA"/>
</dbReference>
<dbReference type="Pfam" id="PF04199">
    <property type="entry name" value="Cyclase"/>
    <property type="match status" value="1"/>
</dbReference>
<dbReference type="PANTHER" id="PTHR31118">
    <property type="entry name" value="CYCLASE-LIKE PROTEIN 2"/>
    <property type="match status" value="1"/>
</dbReference>
<dbReference type="InterPro" id="IPR037175">
    <property type="entry name" value="KFase_sf"/>
</dbReference>
<gene>
    <name evidence="1" type="ORF">H9892_00960</name>
</gene>
<protein>
    <submittedName>
        <fullName evidence="1">Cyclase family protein</fullName>
    </submittedName>
</protein>
<comment type="caution">
    <text evidence="1">The sequence shown here is derived from an EMBL/GenBank/DDBJ whole genome shotgun (WGS) entry which is preliminary data.</text>
</comment>
<dbReference type="InterPro" id="IPR007325">
    <property type="entry name" value="KFase/CYL"/>
</dbReference>
<dbReference type="Proteomes" id="UP000823990">
    <property type="component" value="Unassembled WGS sequence"/>
</dbReference>
<proteinExistence type="predicted"/>
<dbReference type="AlphaFoldDB" id="A0A9D1PZF4"/>
<accession>A0A9D1PZF4</accession>
<dbReference type="PANTHER" id="PTHR31118:SF32">
    <property type="entry name" value="KYNURENINE FORMAMIDASE"/>
    <property type="match status" value="1"/>
</dbReference>
<reference evidence="1" key="2">
    <citation type="submission" date="2021-04" db="EMBL/GenBank/DDBJ databases">
        <authorList>
            <person name="Gilroy R."/>
        </authorList>
    </citation>
    <scope>NUCLEOTIDE SEQUENCE</scope>
    <source>
        <strain evidence="1">12435</strain>
    </source>
</reference>
<dbReference type="SUPFAM" id="SSF102198">
    <property type="entry name" value="Putative cyclase"/>
    <property type="match status" value="1"/>
</dbReference>
<sequence length="182" mass="18705">MKIIDISAPVPGCRVYPGDPSPSLTKVRTVAADGCDLSVLSMCVHNGTHVDAPAHFVPEGSGADDIALEKCMGRCAVTDSAEKALELAAAGETRILLKGCDITAEQASTLAGHIVLLGTDGLSFGECAGEQEAVHKVLLGFGVVLLEGLVLDDVRSGVYALTALPLKLRGSDGSPVRAVLVE</sequence>
<organism evidence="1 2">
    <name type="scientific">Candidatus Protoclostridium stercorigallinarum</name>
    <dbReference type="NCBI Taxonomy" id="2838741"/>
    <lineage>
        <taxon>Bacteria</taxon>
        <taxon>Bacillati</taxon>
        <taxon>Bacillota</taxon>
        <taxon>Clostridia</taxon>
        <taxon>Candidatus Protoclostridium</taxon>
    </lineage>
</organism>
<evidence type="ECO:0000313" key="1">
    <source>
        <dbReference type="EMBL" id="HIW01901.1"/>
    </source>
</evidence>